<proteinExistence type="predicted"/>
<dbReference type="GO" id="GO:0008289">
    <property type="term" value="F:lipid binding"/>
    <property type="evidence" value="ECO:0007669"/>
    <property type="project" value="UniProtKB-KW"/>
</dbReference>
<organism evidence="2">
    <name type="scientific">human gut metagenome</name>
    <dbReference type="NCBI Taxonomy" id="408170"/>
    <lineage>
        <taxon>unclassified sequences</taxon>
        <taxon>metagenomes</taxon>
        <taxon>organismal metagenomes</taxon>
    </lineage>
</organism>
<dbReference type="EMBL" id="AJWZ01006484">
    <property type="protein sequence ID" value="EKC59639.1"/>
    <property type="molecule type" value="Genomic_DNA"/>
</dbReference>
<dbReference type="PANTHER" id="PTHR33434">
    <property type="entry name" value="DEGV DOMAIN-CONTAINING PROTEIN DR_1986-RELATED"/>
    <property type="match status" value="1"/>
</dbReference>
<reference evidence="2" key="1">
    <citation type="journal article" date="2013" name="Environ. Microbiol.">
        <title>Microbiota from the distal guts of lean and obese adolescents exhibit partial functional redundancy besides clear differences in community structure.</title>
        <authorList>
            <person name="Ferrer M."/>
            <person name="Ruiz A."/>
            <person name="Lanza F."/>
            <person name="Haange S.B."/>
            <person name="Oberbach A."/>
            <person name="Till H."/>
            <person name="Bargiela R."/>
            <person name="Campoy C."/>
            <person name="Segura M.T."/>
            <person name="Richter M."/>
            <person name="von Bergen M."/>
            <person name="Seifert J."/>
            <person name="Suarez A."/>
        </authorList>
    </citation>
    <scope>NUCLEOTIDE SEQUENCE</scope>
</reference>
<dbReference type="PANTHER" id="PTHR33434:SF3">
    <property type="entry name" value="DEGV DOMAIN-CONTAINING PROTEIN YITS"/>
    <property type="match status" value="1"/>
</dbReference>
<sequence>YYDAMRSGTPVSTAMINLAAFLEPLHAALAAGDDVIYIGMSGGISGTAHAAAMAVQELQEEFPERKIAAIDTYAASLGEGLLVIEAARMLENGAPFSLIVEQISRRRHTMCQYFTVDDLAYLERGGRVSKAAAIVGTVLKIKPLLRGDDEGKIVQCGKTRGRKQSLTALADFYEKLVADKSEEIGIAHADDAAGAQFLLDALRQRGFTGECLTVCYEPVTGSHVGPGTVALFFQGIHR</sequence>
<dbReference type="Gene3D" id="3.30.1180.10">
    <property type="match status" value="1"/>
</dbReference>
<feature type="non-terminal residue" evidence="2">
    <location>
        <position position="1"/>
    </location>
</feature>
<dbReference type="Pfam" id="PF02645">
    <property type="entry name" value="DegV"/>
    <property type="match status" value="1"/>
</dbReference>
<dbReference type="AlphaFoldDB" id="K1SWC5"/>
<evidence type="ECO:0000313" key="2">
    <source>
        <dbReference type="EMBL" id="EKC59639.1"/>
    </source>
</evidence>
<keyword evidence="1" id="KW-0446">Lipid-binding</keyword>
<protein>
    <submittedName>
        <fullName evidence="2">DegV</fullName>
    </submittedName>
</protein>
<dbReference type="NCBIfam" id="TIGR00762">
    <property type="entry name" value="DegV"/>
    <property type="match status" value="1"/>
</dbReference>
<dbReference type="Gene3D" id="3.40.50.10170">
    <property type="match status" value="1"/>
</dbReference>
<dbReference type="PROSITE" id="PS51482">
    <property type="entry name" value="DEGV"/>
    <property type="match status" value="1"/>
</dbReference>
<dbReference type="InterPro" id="IPR003797">
    <property type="entry name" value="DegV"/>
</dbReference>
<dbReference type="SUPFAM" id="SSF82549">
    <property type="entry name" value="DAK1/DegV-like"/>
    <property type="match status" value="1"/>
</dbReference>
<dbReference type="InterPro" id="IPR050270">
    <property type="entry name" value="DegV_domain_contain"/>
</dbReference>
<comment type="caution">
    <text evidence="2">The sequence shown here is derived from an EMBL/GenBank/DDBJ whole genome shotgun (WGS) entry which is preliminary data.</text>
</comment>
<gene>
    <name evidence="2" type="ORF">OBE_09396</name>
</gene>
<name>K1SWC5_9ZZZZ</name>
<evidence type="ECO:0000256" key="1">
    <source>
        <dbReference type="ARBA" id="ARBA00023121"/>
    </source>
</evidence>
<dbReference type="InterPro" id="IPR043168">
    <property type="entry name" value="DegV_C"/>
</dbReference>
<accession>K1SWC5</accession>